<dbReference type="AlphaFoldDB" id="A0A9N9MZH2"/>
<evidence type="ECO:0000256" key="5">
    <source>
        <dbReference type="ARBA" id="ARBA00022989"/>
    </source>
</evidence>
<evidence type="ECO:0000256" key="8">
    <source>
        <dbReference type="SAM" id="Phobius"/>
    </source>
</evidence>
<evidence type="ECO:0000313" key="10">
    <source>
        <dbReference type="Proteomes" id="UP001152799"/>
    </source>
</evidence>
<feature type="compositionally biased region" description="Low complexity" evidence="7">
    <location>
        <begin position="9"/>
        <end position="51"/>
    </location>
</feature>
<evidence type="ECO:0000313" key="9">
    <source>
        <dbReference type="EMBL" id="CAG9771893.1"/>
    </source>
</evidence>
<gene>
    <name evidence="9" type="ORF">CEUTPL_LOCUS12316</name>
</gene>
<dbReference type="EMBL" id="OU892283">
    <property type="protein sequence ID" value="CAG9771893.1"/>
    <property type="molecule type" value="Genomic_DNA"/>
</dbReference>
<proteinExistence type="inferred from homology"/>
<protein>
    <recommendedName>
        <fullName evidence="11">Ninjurin-1</fullName>
    </recommendedName>
</protein>
<comment type="subcellular location">
    <subcellularLocation>
        <location evidence="1">Membrane</location>
        <topology evidence="1">Multi-pass membrane protein</topology>
    </subcellularLocation>
</comment>
<sequence length="304" mass="33452">MSVNYKPYSSDLVNDSKLSLNNNSANNMDGNLNNSTTSRPSSSNGKSRSPSPTRPLLKIRPHEGAPLANLETFDEPDDREIVTKPYPGVDDGFFNNEDANNKPTEEEEEGNPDVELIPIRPKDPEDLDNHNPRVTPRIGGDGDSSDPDKRRPSAGQPKVPPTSNHPDFPNSPGFRPWGFDFEVGSTLPSGETIPDLNVYQHKKTLAQGMMDLALFSANANQLRYVLETFRSHPYFYPSVVLISLSLILQVAVGIGLIWNATYNVKDKKALCVANRINNMTTIFVFLITVINVFISAFGVAPAPT</sequence>
<dbReference type="InterPro" id="IPR007007">
    <property type="entry name" value="Ninjurin"/>
</dbReference>
<evidence type="ECO:0000256" key="4">
    <source>
        <dbReference type="ARBA" id="ARBA00022889"/>
    </source>
</evidence>
<evidence type="ECO:0008006" key="11">
    <source>
        <dbReference type="Google" id="ProtNLM"/>
    </source>
</evidence>
<evidence type="ECO:0000256" key="2">
    <source>
        <dbReference type="ARBA" id="ARBA00008141"/>
    </source>
</evidence>
<keyword evidence="10" id="KW-1185">Reference proteome</keyword>
<feature type="transmembrane region" description="Helical" evidence="8">
    <location>
        <begin position="234"/>
        <end position="258"/>
    </location>
</feature>
<keyword evidence="6 8" id="KW-0472">Membrane</keyword>
<keyword evidence="5 8" id="KW-1133">Transmembrane helix</keyword>
<dbReference type="GO" id="GO:0042246">
    <property type="term" value="P:tissue regeneration"/>
    <property type="evidence" value="ECO:0007669"/>
    <property type="project" value="InterPro"/>
</dbReference>
<dbReference type="PANTHER" id="PTHR12316:SF20">
    <property type="entry name" value="NINJURIN-A"/>
    <property type="match status" value="1"/>
</dbReference>
<keyword evidence="3 8" id="KW-0812">Transmembrane</keyword>
<feature type="transmembrane region" description="Helical" evidence="8">
    <location>
        <begin position="279"/>
        <end position="300"/>
    </location>
</feature>
<evidence type="ECO:0000256" key="3">
    <source>
        <dbReference type="ARBA" id="ARBA00022692"/>
    </source>
</evidence>
<name>A0A9N9MZH2_9CUCU</name>
<keyword evidence="4" id="KW-0130">Cell adhesion</keyword>
<feature type="region of interest" description="Disordered" evidence="7">
    <location>
        <begin position="1"/>
        <end position="171"/>
    </location>
</feature>
<dbReference type="Proteomes" id="UP001152799">
    <property type="component" value="Chromosome 7"/>
</dbReference>
<evidence type="ECO:0000256" key="6">
    <source>
        <dbReference type="ARBA" id="ARBA00023136"/>
    </source>
</evidence>
<dbReference type="PANTHER" id="PTHR12316">
    <property type="entry name" value="NINJURIN-RELATED"/>
    <property type="match status" value="1"/>
</dbReference>
<dbReference type="GO" id="GO:0016020">
    <property type="term" value="C:membrane"/>
    <property type="evidence" value="ECO:0007669"/>
    <property type="project" value="UniProtKB-SubCell"/>
</dbReference>
<reference evidence="9" key="1">
    <citation type="submission" date="2022-01" db="EMBL/GenBank/DDBJ databases">
        <authorList>
            <person name="King R."/>
        </authorList>
    </citation>
    <scope>NUCLEOTIDE SEQUENCE</scope>
</reference>
<dbReference type="OrthoDB" id="6114058at2759"/>
<evidence type="ECO:0000256" key="7">
    <source>
        <dbReference type="SAM" id="MobiDB-lite"/>
    </source>
</evidence>
<dbReference type="GO" id="GO:0007155">
    <property type="term" value="P:cell adhesion"/>
    <property type="evidence" value="ECO:0007669"/>
    <property type="project" value="UniProtKB-KW"/>
</dbReference>
<organism evidence="9 10">
    <name type="scientific">Ceutorhynchus assimilis</name>
    <name type="common">cabbage seed weevil</name>
    <dbReference type="NCBI Taxonomy" id="467358"/>
    <lineage>
        <taxon>Eukaryota</taxon>
        <taxon>Metazoa</taxon>
        <taxon>Ecdysozoa</taxon>
        <taxon>Arthropoda</taxon>
        <taxon>Hexapoda</taxon>
        <taxon>Insecta</taxon>
        <taxon>Pterygota</taxon>
        <taxon>Neoptera</taxon>
        <taxon>Endopterygota</taxon>
        <taxon>Coleoptera</taxon>
        <taxon>Polyphaga</taxon>
        <taxon>Cucujiformia</taxon>
        <taxon>Curculionidae</taxon>
        <taxon>Ceutorhynchinae</taxon>
        <taxon>Ceutorhynchus</taxon>
    </lineage>
</organism>
<accession>A0A9N9MZH2</accession>
<dbReference type="Pfam" id="PF04923">
    <property type="entry name" value="Ninjurin"/>
    <property type="match status" value="1"/>
</dbReference>
<comment type="similarity">
    <text evidence="2">Belongs to the ninjurin family.</text>
</comment>
<evidence type="ECO:0000256" key="1">
    <source>
        <dbReference type="ARBA" id="ARBA00004141"/>
    </source>
</evidence>
<feature type="compositionally biased region" description="Basic and acidic residues" evidence="7">
    <location>
        <begin position="120"/>
        <end position="131"/>
    </location>
</feature>